<sequence>MRPLLLKISGLNSFVQEEIINFKKLTEKGLFGIFGPTGSGKSSILDAITIALYGKIARDTKEFINKETGELYVYFEFAMGSNQKTYCIDRKLKTSDNNGYTTSRVRLAIKENGKVEEVYEKVREVEDKVEKIIGLNHEDFMRTVVLPQGQFSEFLTLQGKKRRDMLERILNLEEFGERLMEKLRLRKNIKESQLKSVETILTSYEDVSEKSLEDILNKLENLKKEIGYKKKRLQEKRNEYEKYKEVWTRQKQLLKYQEKLDTLEERSERISNLKNKMEQAKKALNLKKDINRLERYHQERKETNQKVENLEKMIVDLREKRDRYNREYEESLRAKEKELPDLTKKKLEIKDAIKLYEQNKGIKKEVTGKAEKLKQMVQDKNSLEEYLKRGQEKSRVIKQQIKDLEDIIEKQVINSDYRKTIMAGLNLERDYKQVQKDIKVINQGIKRLEREIWSLDEKRKDKSGELKRIESGILYQYEKIIGDKEKAERELNGQKEKLEDDINKKRKQLEDLEKEIEDYKIRNLAGILAGKLTEGSPCPVCGSTEHPRVAEKIDKAGLQKLLNTRKEIDSKLTELEERLNKYNSGMSILNKELTRLRQEKEEVILSFDNVLSELEEYDGVLTTGPGELRRKRDRVKNELTKYTTQLETKQKDLADRKDKMKELKSLNSTLKQEYFKLIGELGIDDIADELENINKKDKERENYQKRLTQLRQQYEKINNRIENYRVSFNETEREITIFEHKIQTLKDKYQENRKEIENKVGDRDPLHYLKEVESREEELKKRVDKYKKALEDTTDLLNNKERLMERLKQNRATLIKEISDTEQYLKEKMDEYKFESFDDVRKYLSWENQIRAWEEEITEFEDLKKEVESNITRLKMELNGQSISQERWTKIKADRESLEENLSRLQEELGSCKQTIEELKRKLELKRKNQEKKEELEHDLAVIKDINDLIRGKSFVEFVAMKQLRYIALEASSRLMEITNNRYKLELDNQGEFVICDNYNGGVRRDCKTLSGGETFLTSLSLALSLSSHIQLKGNSNMEFFFLDEGFGTLDVNLLDIVMNSLERLHNEHLTVGIISHVEELKNRVPVKLMVEPAEPGLHGSRVRIEYT</sequence>
<accession>B8D1T5</accession>
<comment type="subunit">
    <text evidence="2">Heterodimer of SbcC and SbcD.</text>
</comment>
<organism evidence="6 7">
    <name type="scientific">Halothermothrix orenii (strain H 168 / OCM 544 / DSM 9562)</name>
    <dbReference type="NCBI Taxonomy" id="373903"/>
    <lineage>
        <taxon>Bacteria</taxon>
        <taxon>Bacillati</taxon>
        <taxon>Bacillota</taxon>
        <taxon>Clostridia</taxon>
        <taxon>Halanaerobiales</taxon>
        <taxon>Halothermotrichaceae</taxon>
        <taxon>Halothermothrix</taxon>
    </lineage>
</organism>
<dbReference type="Gene3D" id="3.40.50.300">
    <property type="entry name" value="P-loop containing nucleotide triphosphate hydrolases"/>
    <property type="match status" value="2"/>
</dbReference>
<dbReference type="STRING" id="373903.Hore_04030"/>
<dbReference type="EMBL" id="CP001098">
    <property type="protein sequence ID" value="ACL69162.1"/>
    <property type="molecule type" value="Genomic_DNA"/>
</dbReference>
<evidence type="ECO:0000256" key="3">
    <source>
        <dbReference type="ARBA" id="ARBA00013368"/>
    </source>
</evidence>
<dbReference type="Proteomes" id="UP000000719">
    <property type="component" value="Chromosome"/>
</dbReference>
<dbReference type="HOGENOM" id="CLU_004785_1_2_9"/>
<dbReference type="Pfam" id="PF13476">
    <property type="entry name" value="AAA_23"/>
    <property type="match status" value="1"/>
</dbReference>
<evidence type="ECO:0000259" key="5">
    <source>
        <dbReference type="Pfam" id="PF13476"/>
    </source>
</evidence>
<name>B8D1T5_HALOH</name>
<evidence type="ECO:0000313" key="7">
    <source>
        <dbReference type="Proteomes" id="UP000000719"/>
    </source>
</evidence>
<dbReference type="InterPro" id="IPR027417">
    <property type="entry name" value="P-loop_NTPase"/>
</dbReference>
<reference evidence="6 7" key="1">
    <citation type="journal article" date="2009" name="PLoS ONE">
        <title>Genome analysis of the anaerobic thermohalophilic bacterium Halothermothrix orenii.</title>
        <authorList>
            <person name="Mavromatis K."/>
            <person name="Ivanova N."/>
            <person name="Anderson I."/>
            <person name="Lykidis A."/>
            <person name="Hooper S.D."/>
            <person name="Sun H."/>
            <person name="Kunin V."/>
            <person name="Lapidus A."/>
            <person name="Hugenholtz P."/>
            <person name="Patel B."/>
            <person name="Kyrpides N.C."/>
        </authorList>
    </citation>
    <scope>NUCLEOTIDE SEQUENCE [LARGE SCALE GENOMIC DNA]</scope>
    <source>
        <strain evidence="7">H 168 / OCM 544 / DSM 9562</strain>
    </source>
</reference>
<keyword evidence="7" id="KW-1185">Reference proteome</keyword>
<dbReference type="KEGG" id="hor:Hore_04030"/>
<dbReference type="SUPFAM" id="SSF52540">
    <property type="entry name" value="P-loop containing nucleoside triphosphate hydrolases"/>
    <property type="match status" value="1"/>
</dbReference>
<dbReference type="Gene3D" id="1.10.287.1490">
    <property type="match status" value="2"/>
</dbReference>
<comment type="similarity">
    <text evidence="1">Belongs to the SMC family. SbcC subfamily.</text>
</comment>
<dbReference type="PANTHER" id="PTHR32114">
    <property type="entry name" value="ABC TRANSPORTER ABCH.3"/>
    <property type="match status" value="1"/>
</dbReference>
<dbReference type="PANTHER" id="PTHR32114:SF2">
    <property type="entry name" value="ABC TRANSPORTER ABCH.3"/>
    <property type="match status" value="1"/>
</dbReference>
<dbReference type="GO" id="GO:0016887">
    <property type="term" value="F:ATP hydrolysis activity"/>
    <property type="evidence" value="ECO:0007669"/>
    <property type="project" value="InterPro"/>
</dbReference>
<dbReference type="GO" id="GO:0006302">
    <property type="term" value="P:double-strand break repair"/>
    <property type="evidence" value="ECO:0007669"/>
    <property type="project" value="InterPro"/>
</dbReference>
<dbReference type="RefSeq" id="WP_012635350.1">
    <property type="nucleotide sequence ID" value="NC_011899.1"/>
</dbReference>
<keyword evidence="6" id="KW-0378">Hydrolase</keyword>
<feature type="domain" description="Rad50/SbcC-type AAA" evidence="5">
    <location>
        <begin position="6"/>
        <end position="260"/>
    </location>
</feature>
<feature type="coiled-coil region" evidence="4">
    <location>
        <begin position="558"/>
        <end position="606"/>
    </location>
</feature>
<evidence type="ECO:0000313" key="6">
    <source>
        <dbReference type="EMBL" id="ACL69162.1"/>
    </source>
</evidence>
<dbReference type="eggNOG" id="COG0419">
    <property type="taxonomic scope" value="Bacteria"/>
</dbReference>
<dbReference type="SUPFAM" id="SSF57997">
    <property type="entry name" value="Tropomyosin"/>
    <property type="match status" value="1"/>
</dbReference>
<evidence type="ECO:0000256" key="4">
    <source>
        <dbReference type="SAM" id="Coils"/>
    </source>
</evidence>
<evidence type="ECO:0000256" key="1">
    <source>
        <dbReference type="ARBA" id="ARBA00006930"/>
    </source>
</evidence>
<feature type="coiled-coil region" evidence="4">
    <location>
        <begin position="632"/>
        <end position="939"/>
    </location>
</feature>
<evidence type="ECO:0000256" key="2">
    <source>
        <dbReference type="ARBA" id="ARBA00011322"/>
    </source>
</evidence>
<dbReference type="InterPro" id="IPR038729">
    <property type="entry name" value="Rad50/SbcC_AAA"/>
</dbReference>
<proteinExistence type="inferred from homology"/>
<feature type="coiled-coil region" evidence="4">
    <location>
        <begin position="431"/>
        <end position="522"/>
    </location>
</feature>
<dbReference type="AlphaFoldDB" id="B8D1T5"/>
<feature type="coiled-coil region" evidence="4">
    <location>
        <begin position="205"/>
        <end position="345"/>
    </location>
</feature>
<protein>
    <recommendedName>
        <fullName evidence="3">Nuclease SbcCD subunit C</fullName>
    </recommendedName>
</protein>
<dbReference type="Pfam" id="PF13558">
    <property type="entry name" value="SbcC_Walker_B"/>
    <property type="match status" value="1"/>
</dbReference>
<gene>
    <name evidence="6" type="ordered locus">Hore_04030</name>
</gene>
<keyword evidence="4" id="KW-0175">Coiled coil</keyword>